<reference evidence="1 2" key="1">
    <citation type="journal article" date="2020" name="Appl. Environ. Microbiol.">
        <title>Genomic Characteristics of a Novel Species of Ammonia-Oxidizing Archaea from the Jiulong River Estuary.</title>
        <authorList>
            <person name="Zou D."/>
            <person name="Wan R."/>
            <person name="Han L."/>
            <person name="Xu M.N."/>
            <person name="Liu Y."/>
            <person name="Liu H."/>
            <person name="Kao S.J."/>
            <person name="Li M."/>
        </authorList>
    </citation>
    <scope>NUCLEOTIDE SEQUENCE [LARGE SCALE GENOMIC DNA]</scope>
    <source>
        <strain evidence="1">W1bin1</strain>
    </source>
</reference>
<evidence type="ECO:0000313" key="2">
    <source>
        <dbReference type="Proteomes" id="UP000559653"/>
    </source>
</evidence>
<gene>
    <name evidence="1" type="ORF">H2B03_01080</name>
</gene>
<dbReference type="EMBL" id="JACEMZ010000002">
    <property type="protein sequence ID" value="MBA4451761.1"/>
    <property type="molecule type" value="Genomic_DNA"/>
</dbReference>
<comment type="caution">
    <text evidence="1">The sequence shown here is derived from an EMBL/GenBank/DDBJ whole genome shotgun (WGS) entry which is preliminary data.</text>
</comment>
<name>A0AC60VWV9_9ARCH</name>
<protein>
    <submittedName>
        <fullName evidence="1">V-type ATP synthase subunit F</fullName>
    </submittedName>
</protein>
<sequence length="97" mass="10443">MKIFTVGSKSFVTSFQLAGIPGIVSPTPENALDEIKKLTEDSDVGLVLVSDDITESINDELTALRAEKSTLVFALPATGSKKTEVDYRVMLKKILGV</sequence>
<evidence type="ECO:0000313" key="1">
    <source>
        <dbReference type="EMBL" id="MBA4451761.1"/>
    </source>
</evidence>
<dbReference type="Proteomes" id="UP000559653">
    <property type="component" value="Unassembled WGS sequence"/>
</dbReference>
<proteinExistence type="predicted"/>
<accession>A0AC60VWV9</accession>
<organism evidence="1 2">
    <name type="scientific">Candidatus Nitrosomaritimum aestuariumsis</name>
    <dbReference type="NCBI Taxonomy" id="3342354"/>
    <lineage>
        <taxon>Archaea</taxon>
        <taxon>Nitrososphaerota</taxon>
        <taxon>Nitrososphaeria</taxon>
        <taxon>Nitrosopumilales</taxon>
        <taxon>Nitrosopumilaceae</taxon>
        <taxon>Candidatus Nitrosomaritimum</taxon>
    </lineage>
</organism>